<dbReference type="InterPro" id="IPR007492">
    <property type="entry name" value="LytTR_DNA-bd_dom"/>
</dbReference>
<dbReference type="GO" id="GO:0003677">
    <property type="term" value="F:DNA binding"/>
    <property type="evidence" value="ECO:0007669"/>
    <property type="project" value="UniProtKB-KW"/>
</dbReference>
<keyword evidence="3" id="KW-0597">Phosphoprotein</keyword>
<dbReference type="Pfam" id="PF04397">
    <property type="entry name" value="LytTR"/>
    <property type="match status" value="1"/>
</dbReference>
<evidence type="ECO:0000256" key="2">
    <source>
        <dbReference type="ARBA" id="ARBA00024867"/>
    </source>
</evidence>
<feature type="domain" description="Response regulatory" evidence="4">
    <location>
        <begin position="3"/>
        <end position="122"/>
    </location>
</feature>
<dbReference type="SUPFAM" id="SSF52172">
    <property type="entry name" value="CheY-like"/>
    <property type="match status" value="1"/>
</dbReference>
<dbReference type="SMART" id="SM00448">
    <property type="entry name" value="REC"/>
    <property type="match status" value="1"/>
</dbReference>
<dbReference type="Gene3D" id="2.40.50.1020">
    <property type="entry name" value="LytTr DNA-binding domain"/>
    <property type="match status" value="1"/>
</dbReference>
<dbReference type="GO" id="GO:0000156">
    <property type="term" value="F:phosphorelay response regulator activity"/>
    <property type="evidence" value="ECO:0007669"/>
    <property type="project" value="InterPro"/>
</dbReference>
<dbReference type="Gene3D" id="3.40.50.2300">
    <property type="match status" value="1"/>
</dbReference>
<dbReference type="PROSITE" id="PS50930">
    <property type="entry name" value="HTH_LYTTR"/>
    <property type="match status" value="1"/>
</dbReference>
<dbReference type="PROSITE" id="PS50110">
    <property type="entry name" value="RESPONSE_REGULATORY"/>
    <property type="match status" value="1"/>
</dbReference>
<evidence type="ECO:0000313" key="7">
    <source>
        <dbReference type="Proteomes" id="UP000260812"/>
    </source>
</evidence>
<keyword evidence="7" id="KW-1185">Reference proteome</keyword>
<protein>
    <recommendedName>
        <fullName evidence="1">Stage 0 sporulation protein A homolog</fullName>
    </recommendedName>
</protein>
<name>A0A3E3I5V0_9FIRM</name>
<gene>
    <name evidence="6" type="ORF">DXC51_10780</name>
</gene>
<dbReference type="EMBL" id="QVLV01000006">
    <property type="protein sequence ID" value="RGE61017.1"/>
    <property type="molecule type" value="Genomic_DNA"/>
</dbReference>
<dbReference type="InterPro" id="IPR046947">
    <property type="entry name" value="LytR-like"/>
</dbReference>
<proteinExistence type="predicted"/>
<comment type="caution">
    <text evidence="6">The sequence shown here is derived from an EMBL/GenBank/DDBJ whole genome shotgun (WGS) entry which is preliminary data.</text>
</comment>
<comment type="function">
    <text evidence="2">May play the central regulatory role in sporulation. It may be an element of the effector pathway responsible for the activation of sporulation genes in response to nutritional stress. Spo0A may act in concert with spo0H (a sigma factor) to control the expression of some genes that are critical to the sporulation process.</text>
</comment>
<feature type="modified residue" description="4-aspartylphosphate" evidence="3">
    <location>
        <position position="59"/>
    </location>
</feature>
<feature type="domain" description="HTH LytTR-type" evidence="5">
    <location>
        <begin position="178"/>
        <end position="246"/>
    </location>
</feature>
<dbReference type="PANTHER" id="PTHR37299">
    <property type="entry name" value="TRANSCRIPTIONAL REGULATOR-RELATED"/>
    <property type="match status" value="1"/>
</dbReference>
<evidence type="ECO:0000313" key="6">
    <source>
        <dbReference type="EMBL" id="RGE61017.1"/>
    </source>
</evidence>
<sequence>MLQVGLCDDEPVLLDTLEEKVRRCFSENLIFAEIQAFTGGQNLLYEAEDGKRFDLLLLDIEMPGMDGLELASRLRQLLPDALLIFITSHVEFALDAYELSTFRYIPKNNMDGRLEHALLDAAAAIQLQQSQSYIISNQNRLERIPLKNLLYIQHVEKNSLLVTDLPAPENTGKSGGAEHTEFKVRKTLQEIYEELNPDDFLFIDRGFIVNLSHVMSVKAGGCILRDGTRLPVSQARMPVLKEHLLSFWKQHI</sequence>
<dbReference type="Proteomes" id="UP000260812">
    <property type="component" value="Unassembled WGS sequence"/>
</dbReference>
<keyword evidence="6" id="KW-0238">DNA-binding</keyword>
<dbReference type="GeneID" id="97987347"/>
<dbReference type="PANTHER" id="PTHR37299:SF1">
    <property type="entry name" value="STAGE 0 SPORULATION PROTEIN A HOMOLOG"/>
    <property type="match status" value="1"/>
</dbReference>
<dbReference type="InterPro" id="IPR011006">
    <property type="entry name" value="CheY-like_superfamily"/>
</dbReference>
<dbReference type="RefSeq" id="WP_117544524.1">
    <property type="nucleotide sequence ID" value="NZ_QVLV01000006.1"/>
</dbReference>
<dbReference type="InterPro" id="IPR001789">
    <property type="entry name" value="Sig_transdc_resp-reg_receiver"/>
</dbReference>
<evidence type="ECO:0000259" key="5">
    <source>
        <dbReference type="PROSITE" id="PS50930"/>
    </source>
</evidence>
<evidence type="ECO:0000256" key="1">
    <source>
        <dbReference type="ARBA" id="ARBA00018672"/>
    </source>
</evidence>
<dbReference type="Pfam" id="PF00072">
    <property type="entry name" value="Response_reg"/>
    <property type="match status" value="1"/>
</dbReference>
<reference evidence="6 7" key="1">
    <citation type="submission" date="2018-08" db="EMBL/GenBank/DDBJ databases">
        <title>A genome reference for cultivated species of the human gut microbiota.</title>
        <authorList>
            <person name="Zou Y."/>
            <person name="Xue W."/>
            <person name="Luo G."/>
        </authorList>
    </citation>
    <scope>NUCLEOTIDE SEQUENCE [LARGE SCALE GENOMIC DNA]</scope>
    <source>
        <strain evidence="6 7">TF05-5AC</strain>
    </source>
</reference>
<organism evidence="6 7">
    <name type="scientific">Eisenbergiella massiliensis</name>
    <dbReference type="NCBI Taxonomy" id="1720294"/>
    <lineage>
        <taxon>Bacteria</taxon>
        <taxon>Bacillati</taxon>
        <taxon>Bacillota</taxon>
        <taxon>Clostridia</taxon>
        <taxon>Lachnospirales</taxon>
        <taxon>Lachnospiraceae</taxon>
        <taxon>Eisenbergiella</taxon>
    </lineage>
</organism>
<accession>A0A3E3I5V0</accession>
<dbReference type="AlphaFoldDB" id="A0A3E3I5V0"/>
<dbReference type="SMART" id="SM00850">
    <property type="entry name" value="LytTR"/>
    <property type="match status" value="1"/>
</dbReference>
<evidence type="ECO:0000259" key="4">
    <source>
        <dbReference type="PROSITE" id="PS50110"/>
    </source>
</evidence>
<evidence type="ECO:0000256" key="3">
    <source>
        <dbReference type="PROSITE-ProRule" id="PRU00169"/>
    </source>
</evidence>